<reference evidence="2" key="2">
    <citation type="submission" date="2020-09" db="EMBL/GenBank/DDBJ databases">
        <authorList>
            <person name="Sun Q."/>
            <person name="Zhou Y."/>
        </authorList>
    </citation>
    <scope>NUCLEOTIDE SEQUENCE</scope>
    <source>
        <strain evidence="2">CGMCC 4.7308</strain>
    </source>
</reference>
<gene>
    <name evidence="2" type="ORF">GCM10011594_15240</name>
</gene>
<dbReference type="Pfam" id="PF00144">
    <property type="entry name" value="Beta-lactamase"/>
    <property type="match status" value="1"/>
</dbReference>
<protein>
    <submittedName>
        <fullName evidence="2">Serine hydrolase</fullName>
    </submittedName>
</protein>
<dbReference type="EMBL" id="BMNA01000003">
    <property type="protein sequence ID" value="GGL96435.1"/>
    <property type="molecule type" value="Genomic_DNA"/>
</dbReference>
<evidence type="ECO:0000313" key="2">
    <source>
        <dbReference type="EMBL" id="GGL96435.1"/>
    </source>
</evidence>
<dbReference type="SUPFAM" id="SSF56601">
    <property type="entry name" value="beta-lactamase/transpeptidase-like"/>
    <property type="match status" value="1"/>
</dbReference>
<dbReference type="AlphaFoldDB" id="A0A917SSH0"/>
<name>A0A917SSH0_9ACTN</name>
<proteinExistence type="predicted"/>
<reference evidence="2" key="1">
    <citation type="journal article" date="2014" name="Int. J. Syst. Evol. Microbiol.">
        <title>Complete genome sequence of Corynebacterium casei LMG S-19264T (=DSM 44701T), isolated from a smear-ripened cheese.</title>
        <authorList>
            <consortium name="US DOE Joint Genome Institute (JGI-PGF)"/>
            <person name="Walter F."/>
            <person name="Albersmeier A."/>
            <person name="Kalinowski J."/>
            <person name="Ruckert C."/>
        </authorList>
    </citation>
    <scope>NUCLEOTIDE SEQUENCE</scope>
    <source>
        <strain evidence="2">CGMCC 4.7308</strain>
    </source>
</reference>
<feature type="domain" description="Beta-lactamase-related" evidence="1">
    <location>
        <begin position="31"/>
        <end position="339"/>
    </location>
</feature>
<dbReference type="InterPro" id="IPR012338">
    <property type="entry name" value="Beta-lactam/transpept-like"/>
</dbReference>
<dbReference type="InterPro" id="IPR050491">
    <property type="entry name" value="AmpC-like"/>
</dbReference>
<dbReference type="InterPro" id="IPR001466">
    <property type="entry name" value="Beta-lactam-related"/>
</dbReference>
<dbReference type="GO" id="GO:0016787">
    <property type="term" value="F:hydrolase activity"/>
    <property type="evidence" value="ECO:0007669"/>
    <property type="project" value="UniProtKB-KW"/>
</dbReference>
<evidence type="ECO:0000259" key="1">
    <source>
        <dbReference type="Pfam" id="PF00144"/>
    </source>
</evidence>
<sequence length="474" mass="50619">MTQAPHPLPDDESLAEALDYAGRYLEFQQRYQRVPGVQVAVFARGGVRLSAAFGLADTASGTALTTGHLFRIASHSKTFTATTVLQLVEQGRLRLDDRAAAWIPELDGHPAGDWTVRELLNHAAGAVRDGTDGDFWQLRLPFPDRSGLLDVLRSAGAAVLERNERFKYSNIGFGLLGMVVEAASGRTFADHVRDDIAGRLGLADLGAELDPDRAGEYATGYSALSYADHRVAIDHVDTRALAAATGCWATAEALVQYFAAHFHGDERLLTDGSKRLLHRGWWPVDGEKDARYGLGFSLRAIGDRSLPGHGGGYPGHITNSVFDPEAGFAVSVLTNAIDGPAQALATAVVQLMDLAGREPRPAPDGRLDGFTGRYASLWGVVDIAVLGGRLYLLPPSAADPTDHAAPLDVVDDRRLRIAGGSGFGSYGEELVFDVDAAGSVRSVRAESGMTRWPIDAFPLLDGDRVTVPTQQGAG</sequence>
<keyword evidence="3" id="KW-1185">Reference proteome</keyword>
<dbReference type="Gene3D" id="3.40.710.10">
    <property type="entry name" value="DD-peptidase/beta-lactamase superfamily"/>
    <property type="match status" value="1"/>
</dbReference>
<accession>A0A917SSH0</accession>
<dbReference type="Proteomes" id="UP000655208">
    <property type="component" value="Unassembled WGS sequence"/>
</dbReference>
<evidence type="ECO:0000313" key="3">
    <source>
        <dbReference type="Proteomes" id="UP000655208"/>
    </source>
</evidence>
<dbReference type="PANTHER" id="PTHR46825">
    <property type="entry name" value="D-ALANYL-D-ALANINE-CARBOXYPEPTIDASE/ENDOPEPTIDASE AMPH"/>
    <property type="match status" value="1"/>
</dbReference>
<dbReference type="RefSeq" id="WP_188940955.1">
    <property type="nucleotide sequence ID" value="NZ_BMNA01000003.1"/>
</dbReference>
<organism evidence="2 3">
    <name type="scientific">Nakamurella endophytica</name>
    <dbReference type="NCBI Taxonomy" id="1748367"/>
    <lineage>
        <taxon>Bacteria</taxon>
        <taxon>Bacillati</taxon>
        <taxon>Actinomycetota</taxon>
        <taxon>Actinomycetes</taxon>
        <taxon>Nakamurellales</taxon>
        <taxon>Nakamurellaceae</taxon>
        <taxon>Nakamurella</taxon>
    </lineage>
</organism>
<comment type="caution">
    <text evidence="2">The sequence shown here is derived from an EMBL/GenBank/DDBJ whole genome shotgun (WGS) entry which is preliminary data.</text>
</comment>
<dbReference type="PANTHER" id="PTHR46825:SF9">
    <property type="entry name" value="BETA-LACTAMASE-RELATED DOMAIN-CONTAINING PROTEIN"/>
    <property type="match status" value="1"/>
</dbReference>
<keyword evidence="2" id="KW-0378">Hydrolase</keyword>